<sequence>MNMNISITDYQLICEAKICGCIDNKRVVYVFSEPVHSLCIDRKQLLLSQIQACRNLLKYTTDKIELLIVEKEIDILSTLC</sequence>
<dbReference type="Proteomes" id="UP000058925">
    <property type="component" value="Chromosome"/>
</dbReference>
<protein>
    <submittedName>
        <fullName evidence="1">Uncharacterized protein</fullName>
    </submittedName>
</protein>
<evidence type="ECO:0000313" key="2">
    <source>
        <dbReference type="Proteomes" id="UP000058925"/>
    </source>
</evidence>
<keyword evidence="2" id="KW-1185">Reference proteome</keyword>
<gene>
    <name evidence="1" type="ORF">NMY3_02700</name>
</gene>
<name>A0A654M1Q2_9ARCH</name>
<reference evidence="2" key="1">
    <citation type="submission" date="2015-10" db="EMBL/GenBank/DDBJ databases">
        <title>Niche specialization of a soil ammonia-oxidizing archaeon, Candidatus Nitrosocosmicus oleophilus.</title>
        <authorList>
            <person name="Jung M.-Y."/>
            <person name="Rhee S.-K."/>
        </authorList>
    </citation>
    <scope>NUCLEOTIDE SEQUENCE [LARGE SCALE GENOMIC DNA]</scope>
    <source>
        <strain evidence="2">MY3</strain>
    </source>
</reference>
<dbReference type="KEGG" id="taa:NMY3_02700"/>
<organism evidence="1 2">
    <name type="scientific">Candidatus Nitrosocosmicus oleophilus</name>
    <dbReference type="NCBI Taxonomy" id="1353260"/>
    <lineage>
        <taxon>Archaea</taxon>
        <taxon>Nitrososphaerota</taxon>
        <taxon>Nitrososphaeria</taxon>
        <taxon>Nitrososphaerales</taxon>
        <taxon>Nitrososphaeraceae</taxon>
        <taxon>Candidatus Nitrosocosmicus</taxon>
    </lineage>
</organism>
<accession>A0A654M1Q2</accession>
<dbReference type="EMBL" id="CP012850">
    <property type="protein sequence ID" value="ALI36890.1"/>
    <property type="molecule type" value="Genomic_DNA"/>
</dbReference>
<proteinExistence type="predicted"/>
<evidence type="ECO:0000313" key="1">
    <source>
        <dbReference type="EMBL" id="ALI36890.1"/>
    </source>
</evidence>
<dbReference type="AlphaFoldDB" id="A0A654M1Q2"/>